<dbReference type="Gene3D" id="3.30.70.270">
    <property type="match status" value="1"/>
</dbReference>
<dbReference type="CDD" id="cd01948">
    <property type="entry name" value="EAL"/>
    <property type="match status" value="1"/>
</dbReference>
<dbReference type="NCBIfam" id="TIGR00254">
    <property type="entry name" value="GGDEF"/>
    <property type="match status" value="1"/>
</dbReference>
<dbReference type="Gene3D" id="3.20.20.450">
    <property type="entry name" value="EAL domain"/>
    <property type="match status" value="1"/>
</dbReference>
<dbReference type="PROSITE" id="PS50887">
    <property type="entry name" value="GGDEF"/>
    <property type="match status" value="1"/>
</dbReference>
<dbReference type="PANTHER" id="PTHR33121">
    <property type="entry name" value="CYCLIC DI-GMP PHOSPHODIESTERASE PDEF"/>
    <property type="match status" value="1"/>
</dbReference>
<dbReference type="EMBL" id="JAWCUA010000010">
    <property type="protein sequence ID" value="MDU0114347.1"/>
    <property type="molecule type" value="Genomic_DNA"/>
</dbReference>
<dbReference type="Pfam" id="PF00990">
    <property type="entry name" value="GGDEF"/>
    <property type="match status" value="1"/>
</dbReference>
<accession>A0ABU3R3S4</accession>
<sequence length="813" mass="90819">MFKAFFMSIPWAQKRVELSALIVSFVLLFGFQTERLDLISYDRIVNIFTPPATDHTVTIEIDDKSIAYLGEWPWTRDVHAELLEALKPYKVKAVGFDVLFVDNRYSTAEQDLKFANAIKQAGNVVLPVSPKRDSLGGVPELLPQSDLVESVNKLGHVDFEIDKDGIIRRTYLYAGYQRSSWPVFALALTQVAYPNRFTDNGEMTSGNGWIRRDPVFVNFSLPKSKNRLNHLSYIDVLSGNVEASDLQDKIVLIGMNATAMGDQFATPLTTNHKTMSGVEINAHVINSLLNDSVIHQVNEIQFLIISIVLAILSILAFSFTTATRLLPILALLVIASLSISALLVIHKYTWYPPVFLISLQILLYAAFSLIKTDVMRNTITSLNHKLLNDDVTDLPNETALEQYIEQSIHVSNNAQLQLITLEVTKFKGISDLLGNSAGNELLNTIKKRIQSILPANAYLSRCNNAEFSICLAYVLSPEQIKLLCEQLISVLSPSYIIQDDHFRLPVHIGVCNYPSDGDNAFQLKAASLAALNRAMEQKDASICFYSSDIKEGLHERARLESDLSKAIANNEIEVHYQPQVSSKDGSIIGAEALARWRHPVRGLVGPDTFIPVAESSGLILEIGNWIMKQACFQAKRWQLQGHTNFRIAVNLSSKQFTNPDLFDEVIDALTEVELDPHYLELELTESCVIEELDTALLTMKKLKDLGIALSIDDFGTGYSSLSYLKQFPMDRLKIDRSFISEITSDKESQDITKAIISMAHSLNMGVIAEGIESVEQHSFLNDIAVEELQGYYFGKPATVSDMDKMLTANKNKQ</sequence>
<dbReference type="InterPro" id="IPR029787">
    <property type="entry name" value="Nucleotide_cyclase"/>
</dbReference>
<dbReference type="PANTHER" id="PTHR33121:SF70">
    <property type="entry name" value="SIGNALING PROTEIN YKOW"/>
    <property type="match status" value="1"/>
</dbReference>
<feature type="domain" description="GGDEF" evidence="3">
    <location>
        <begin position="414"/>
        <end position="547"/>
    </location>
</feature>
<feature type="transmembrane region" description="Helical" evidence="1">
    <location>
        <begin position="351"/>
        <end position="370"/>
    </location>
</feature>
<dbReference type="PROSITE" id="PS50883">
    <property type="entry name" value="EAL"/>
    <property type="match status" value="1"/>
</dbReference>
<evidence type="ECO:0000259" key="2">
    <source>
        <dbReference type="PROSITE" id="PS50883"/>
    </source>
</evidence>
<dbReference type="InterPro" id="IPR001633">
    <property type="entry name" value="EAL_dom"/>
</dbReference>
<dbReference type="Pfam" id="PF05226">
    <property type="entry name" value="CHASE2"/>
    <property type="match status" value="1"/>
</dbReference>
<dbReference type="SMART" id="SM00267">
    <property type="entry name" value="GGDEF"/>
    <property type="match status" value="1"/>
</dbReference>
<dbReference type="SMART" id="SM00052">
    <property type="entry name" value="EAL"/>
    <property type="match status" value="1"/>
</dbReference>
<evidence type="ECO:0000259" key="3">
    <source>
        <dbReference type="PROSITE" id="PS50887"/>
    </source>
</evidence>
<feature type="domain" description="EAL" evidence="2">
    <location>
        <begin position="556"/>
        <end position="810"/>
    </location>
</feature>
<proteinExistence type="predicted"/>
<dbReference type="Pfam" id="PF00563">
    <property type="entry name" value="EAL"/>
    <property type="match status" value="1"/>
</dbReference>
<dbReference type="InterPro" id="IPR035919">
    <property type="entry name" value="EAL_sf"/>
</dbReference>
<dbReference type="InterPro" id="IPR000160">
    <property type="entry name" value="GGDEF_dom"/>
</dbReference>
<dbReference type="SUPFAM" id="SSF141868">
    <property type="entry name" value="EAL domain-like"/>
    <property type="match status" value="1"/>
</dbReference>
<keyword evidence="1" id="KW-1133">Transmembrane helix</keyword>
<evidence type="ECO:0000256" key="1">
    <source>
        <dbReference type="SAM" id="Phobius"/>
    </source>
</evidence>
<dbReference type="InterPro" id="IPR043128">
    <property type="entry name" value="Rev_trsase/Diguanyl_cyclase"/>
</dbReference>
<dbReference type="InterPro" id="IPR050706">
    <property type="entry name" value="Cyclic-di-GMP_PDE-like"/>
</dbReference>
<feature type="transmembrane region" description="Helical" evidence="1">
    <location>
        <begin position="300"/>
        <end position="319"/>
    </location>
</feature>
<keyword evidence="1" id="KW-0812">Transmembrane</keyword>
<dbReference type="InterPro" id="IPR007890">
    <property type="entry name" value="CHASE2"/>
</dbReference>
<dbReference type="SUPFAM" id="SSF55073">
    <property type="entry name" value="Nucleotide cyclase"/>
    <property type="match status" value="1"/>
</dbReference>
<dbReference type="Proteomes" id="UP001257914">
    <property type="component" value="Unassembled WGS sequence"/>
</dbReference>
<gene>
    <name evidence="4" type="ORF">RT723_15375</name>
</gene>
<dbReference type="CDD" id="cd01949">
    <property type="entry name" value="GGDEF"/>
    <property type="match status" value="1"/>
</dbReference>
<name>A0ABU3R3S4_9GAMM</name>
<reference evidence="4 5" key="1">
    <citation type="submission" date="2023-10" db="EMBL/GenBank/DDBJ databases">
        <title>Psychrosphaera aquimaarina strain SW33 isolated from seawater.</title>
        <authorList>
            <person name="Bayburt H."/>
            <person name="Kim J.M."/>
            <person name="Choi B.J."/>
            <person name="Jeon C.O."/>
        </authorList>
    </citation>
    <scope>NUCLEOTIDE SEQUENCE [LARGE SCALE GENOMIC DNA]</scope>
    <source>
        <strain evidence="4 5">KCTC 52743</strain>
    </source>
</reference>
<evidence type="ECO:0000313" key="5">
    <source>
        <dbReference type="Proteomes" id="UP001257914"/>
    </source>
</evidence>
<protein>
    <submittedName>
        <fullName evidence="4">EAL domain-containing protein</fullName>
    </submittedName>
</protein>
<evidence type="ECO:0000313" key="4">
    <source>
        <dbReference type="EMBL" id="MDU0114347.1"/>
    </source>
</evidence>
<organism evidence="4 5">
    <name type="scientific">Psychrosphaera aquimarina</name>
    <dbReference type="NCBI Taxonomy" id="2044854"/>
    <lineage>
        <taxon>Bacteria</taxon>
        <taxon>Pseudomonadati</taxon>
        <taxon>Pseudomonadota</taxon>
        <taxon>Gammaproteobacteria</taxon>
        <taxon>Alteromonadales</taxon>
        <taxon>Pseudoalteromonadaceae</taxon>
        <taxon>Psychrosphaera</taxon>
    </lineage>
</organism>
<keyword evidence="5" id="KW-1185">Reference proteome</keyword>
<dbReference type="RefSeq" id="WP_315948549.1">
    <property type="nucleotide sequence ID" value="NZ_JAWCUA010000010.1"/>
</dbReference>
<keyword evidence="1" id="KW-0472">Membrane</keyword>
<dbReference type="SMART" id="SM01080">
    <property type="entry name" value="CHASE2"/>
    <property type="match status" value="1"/>
</dbReference>
<feature type="transmembrane region" description="Helical" evidence="1">
    <location>
        <begin position="326"/>
        <end position="345"/>
    </location>
</feature>
<comment type="caution">
    <text evidence="4">The sequence shown here is derived from an EMBL/GenBank/DDBJ whole genome shotgun (WGS) entry which is preliminary data.</text>
</comment>